<comment type="caution">
    <text evidence="2">The sequence shown here is derived from an EMBL/GenBank/DDBJ whole genome shotgun (WGS) entry which is preliminary data.</text>
</comment>
<evidence type="ECO:0000313" key="3">
    <source>
        <dbReference type="Proteomes" id="UP000298493"/>
    </source>
</evidence>
<feature type="region of interest" description="Disordered" evidence="1">
    <location>
        <begin position="410"/>
        <end position="448"/>
    </location>
</feature>
<dbReference type="Proteomes" id="UP000298493">
    <property type="component" value="Unassembled WGS sequence"/>
</dbReference>
<dbReference type="AlphaFoldDB" id="A0A4Z1PUK2"/>
<keyword evidence="3" id="KW-1185">Reference proteome</keyword>
<proteinExistence type="predicted"/>
<feature type="compositionally biased region" description="Acidic residues" evidence="1">
    <location>
        <begin position="672"/>
        <end position="688"/>
    </location>
</feature>
<evidence type="ECO:0000256" key="1">
    <source>
        <dbReference type="SAM" id="MobiDB-lite"/>
    </source>
</evidence>
<feature type="compositionally biased region" description="Basic and acidic residues" evidence="1">
    <location>
        <begin position="643"/>
        <end position="659"/>
    </location>
</feature>
<dbReference type="EMBL" id="SNSC02000002">
    <property type="protein sequence ID" value="TID26669.1"/>
    <property type="molecule type" value="Genomic_DNA"/>
</dbReference>
<evidence type="ECO:0000313" key="2">
    <source>
        <dbReference type="EMBL" id="TID26669.1"/>
    </source>
</evidence>
<feature type="compositionally biased region" description="Acidic residues" evidence="1">
    <location>
        <begin position="756"/>
        <end position="779"/>
    </location>
</feature>
<reference evidence="2 3" key="1">
    <citation type="submission" date="2019-04" db="EMBL/GenBank/DDBJ databases">
        <title>High contiguity whole genome sequence and gene annotation resource for two Venturia nashicola isolates.</title>
        <authorList>
            <person name="Prokchorchik M."/>
            <person name="Won K."/>
            <person name="Lee Y."/>
            <person name="Choi E.D."/>
            <person name="Segonzac C."/>
            <person name="Sohn K.H."/>
        </authorList>
    </citation>
    <scope>NUCLEOTIDE SEQUENCE [LARGE SCALE GENOMIC DNA]</scope>
    <source>
        <strain evidence="2 3">PRI2</strain>
    </source>
</reference>
<feature type="compositionally biased region" description="Basic and acidic residues" evidence="1">
    <location>
        <begin position="412"/>
        <end position="430"/>
    </location>
</feature>
<accession>A0A4Z1PUK2</accession>
<gene>
    <name evidence="2" type="ORF">E6O75_ATG01162</name>
</gene>
<organism evidence="2 3">
    <name type="scientific">Venturia nashicola</name>
    <dbReference type="NCBI Taxonomy" id="86259"/>
    <lineage>
        <taxon>Eukaryota</taxon>
        <taxon>Fungi</taxon>
        <taxon>Dikarya</taxon>
        <taxon>Ascomycota</taxon>
        <taxon>Pezizomycotina</taxon>
        <taxon>Dothideomycetes</taxon>
        <taxon>Pleosporomycetidae</taxon>
        <taxon>Venturiales</taxon>
        <taxon>Venturiaceae</taxon>
        <taxon>Venturia</taxon>
    </lineage>
</organism>
<feature type="compositionally biased region" description="Basic and acidic residues" evidence="1">
    <location>
        <begin position="625"/>
        <end position="634"/>
    </location>
</feature>
<sequence>MAGKATRISRSEDKLEWLPGMEKLVDWEFHDKVNRRKLEMINRSYSHERHFFKLPDVENPALKFKNREVPQEDRPAIEGQSVLIATAWSEYFTDALYGRPLGIPKPRRHVQNCHIVGLLNGDLIIDATSRLRPGSMYWTLNRETQMLQHIKPCGKRPSGPVKGPEFHMDEVDQYLSDRGPRVDFGARFPPQIEPRILSWVENEIGAIIQFDGRIVVGGQLVPRSRADYAAAESINGMALAISTAIPASLEAFSTAISYTARLTAFKVENRLKRKRQDEPASSTSKCARGSRPEGGEYSLGSDKLLSQNVTDVTESVTAALDLFFEALRRSIYESARKAAFSAEMKRRKAEHEIDVPPSKRSCPTERGRFDALRAVVGVRMATAVQDLLHGTLRKATADFRRRKRISWSPFTSKHDANDHGGHRGVLRDTQEPSNPRPESDEDNDQVQDSRNINANQEVGEIIGTWQRQRQQSDNGPAPVSENHRITGESSFDWGGHPPVQRDEDEDEYVIRTDNWISDGKRSQPFDKLSNKNSGDGKDGANGEETEVEGSQDDGGNTAKAKDGKEGSVAGIYDYRNEPPLPRWPNGNEAYECPPERPEDDYMMSGAIGPESPVRPPAPSNITIGDIRDVAKEGATEVNTNQEDDNKTTGEAERPPDEPRLGPNNSTKAANPEVEDAAVADPEPADPEVADPQSPIDQVTLHLIAEEEVELEFQRIVERNIAEEKDPVARERLRREDDARKAIKQMESDELVKSILEDSDNECADFDDSDEEDGVTEEAG</sequence>
<name>A0A4Z1PUK2_9PEZI</name>
<feature type="compositionally biased region" description="Acidic residues" evidence="1">
    <location>
        <begin position="541"/>
        <end position="551"/>
    </location>
</feature>
<protein>
    <submittedName>
        <fullName evidence="2">Uncharacterized protein</fullName>
    </submittedName>
</protein>
<dbReference type="STRING" id="86259.A0A4Z1PUK2"/>
<feature type="region of interest" description="Disordered" evidence="1">
    <location>
        <begin position="755"/>
        <end position="779"/>
    </location>
</feature>
<feature type="region of interest" description="Disordered" evidence="1">
    <location>
        <begin position="466"/>
        <end position="698"/>
    </location>
</feature>
<feature type="region of interest" description="Disordered" evidence="1">
    <location>
        <begin position="272"/>
        <end position="300"/>
    </location>
</feature>